<dbReference type="AlphaFoldDB" id="A0A9X9XCS0"/>
<protein>
    <submittedName>
        <fullName evidence="2">Uncharacterized protein</fullName>
    </submittedName>
</protein>
<reference evidence="2" key="1">
    <citation type="submission" date="2020-01" db="EMBL/GenBank/DDBJ databases">
        <authorList>
            <person name="Rat A."/>
        </authorList>
    </citation>
    <scope>NUCLEOTIDE SEQUENCE</scope>
    <source>
        <strain evidence="2">LMG 31228</strain>
    </source>
</reference>
<organism evidence="2 3">
    <name type="scientific">Neoroseomonas eburnea</name>
    <dbReference type="NCBI Taxonomy" id="1346889"/>
    <lineage>
        <taxon>Bacteria</taxon>
        <taxon>Pseudomonadati</taxon>
        <taxon>Pseudomonadota</taxon>
        <taxon>Alphaproteobacteria</taxon>
        <taxon>Acetobacterales</taxon>
        <taxon>Acetobacteraceae</taxon>
        <taxon>Neoroseomonas</taxon>
    </lineage>
</organism>
<sequence>MLRALIMSRHSAFSATKEAGQSSGERTIGTTASVARRCGVSCASIVLRAASRARRMISGSRPAGQAQGPRRRRPAEVPRRWVDPNQHTRHPTVL</sequence>
<feature type="region of interest" description="Disordered" evidence="1">
    <location>
        <begin position="54"/>
        <end position="94"/>
    </location>
</feature>
<dbReference type="EMBL" id="JAAEDL010000012">
    <property type="protein sequence ID" value="MBR0681506.1"/>
    <property type="molecule type" value="Genomic_DNA"/>
</dbReference>
<proteinExistence type="predicted"/>
<keyword evidence="3" id="KW-1185">Reference proteome</keyword>
<evidence type="ECO:0000313" key="3">
    <source>
        <dbReference type="Proteomes" id="UP001138709"/>
    </source>
</evidence>
<dbReference type="RefSeq" id="WP_211847036.1">
    <property type="nucleotide sequence ID" value="NZ_JAAEDL010000012.1"/>
</dbReference>
<accession>A0A9X9XCS0</accession>
<evidence type="ECO:0000313" key="2">
    <source>
        <dbReference type="EMBL" id="MBR0681506.1"/>
    </source>
</evidence>
<comment type="caution">
    <text evidence="2">The sequence shown here is derived from an EMBL/GenBank/DDBJ whole genome shotgun (WGS) entry which is preliminary data.</text>
</comment>
<dbReference type="Proteomes" id="UP001138709">
    <property type="component" value="Unassembled WGS sequence"/>
</dbReference>
<evidence type="ECO:0000256" key="1">
    <source>
        <dbReference type="SAM" id="MobiDB-lite"/>
    </source>
</evidence>
<gene>
    <name evidence="2" type="ORF">GXW74_13500</name>
</gene>
<name>A0A9X9XCS0_9PROT</name>
<reference evidence="2" key="2">
    <citation type="journal article" date="2021" name="Syst. Appl. Microbiol.">
        <title>Roseomonas hellenica sp. nov., isolated from roots of wild-growing Alkanna tinctoria.</title>
        <authorList>
            <person name="Rat A."/>
            <person name="Naranjo H.D."/>
            <person name="Lebbe L."/>
            <person name="Cnockaert M."/>
            <person name="Krigas N."/>
            <person name="Grigoriadou K."/>
            <person name="Maloupa E."/>
            <person name="Willems A."/>
        </authorList>
    </citation>
    <scope>NUCLEOTIDE SEQUENCE</scope>
    <source>
        <strain evidence="2">LMG 31228</strain>
    </source>
</reference>